<evidence type="ECO:0000313" key="4">
    <source>
        <dbReference type="Proteomes" id="UP000243459"/>
    </source>
</evidence>
<reference evidence="4" key="1">
    <citation type="journal article" date="2017" name="Nat. Commun.">
        <title>The asparagus genome sheds light on the origin and evolution of a young Y chromosome.</title>
        <authorList>
            <person name="Harkess A."/>
            <person name="Zhou J."/>
            <person name="Xu C."/>
            <person name="Bowers J.E."/>
            <person name="Van der Hulst R."/>
            <person name="Ayyampalayam S."/>
            <person name="Mercati F."/>
            <person name="Riccardi P."/>
            <person name="McKain M.R."/>
            <person name="Kakrana A."/>
            <person name="Tang H."/>
            <person name="Ray J."/>
            <person name="Groenendijk J."/>
            <person name="Arikit S."/>
            <person name="Mathioni S.M."/>
            <person name="Nakano M."/>
            <person name="Shan H."/>
            <person name="Telgmann-Rauber A."/>
            <person name="Kanno A."/>
            <person name="Yue Z."/>
            <person name="Chen H."/>
            <person name="Li W."/>
            <person name="Chen Y."/>
            <person name="Xu X."/>
            <person name="Zhang Y."/>
            <person name="Luo S."/>
            <person name="Chen H."/>
            <person name="Gao J."/>
            <person name="Mao Z."/>
            <person name="Pires J.C."/>
            <person name="Luo M."/>
            <person name="Kudrna D."/>
            <person name="Wing R.A."/>
            <person name="Meyers B.C."/>
            <person name="Yi K."/>
            <person name="Kong H."/>
            <person name="Lavrijsen P."/>
            <person name="Sunseri F."/>
            <person name="Falavigna A."/>
            <person name="Ye Y."/>
            <person name="Leebens-Mack J.H."/>
            <person name="Chen G."/>
        </authorList>
    </citation>
    <scope>NUCLEOTIDE SEQUENCE [LARGE SCALE GENOMIC DNA]</scope>
    <source>
        <strain evidence="4">cv. DH0086</strain>
    </source>
</reference>
<keyword evidence="2" id="KW-0472">Membrane</keyword>
<evidence type="ECO:0000256" key="2">
    <source>
        <dbReference type="SAM" id="Phobius"/>
    </source>
</evidence>
<dbReference type="AlphaFoldDB" id="A0A5P1FAJ7"/>
<feature type="compositionally biased region" description="Basic and acidic residues" evidence="1">
    <location>
        <begin position="1"/>
        <end position="11"/>
    </location>
</feature>
<evidence type="ECO:0000313" key="3">
    <source>
        <dbReference type="EMBL" id="ONK74437.1"/>
    </source>
</evidence>
<accession>A0A5P1FAJ7</accession>
<dbReference type="Gramene" id="ONK74437">
    <property type="protein sequence ID" value="ONK74437"/>
    <property type="gene ID" value="A4U43_C03F6200"/>
</dbReference>
<feature type="transmembrane region" description="Helical" evidence="2">
    <location>
        <begin position="72"/>
        <end position="95"/>
    </location>
</feature>
<name>A0A5P1FAJ7_ASPOF</name>
<evidence type="ECO:0000256" key="1">
    <source>
        <dbReference type="SAM" id="MobiDB-lite"/>
    </source>
</evidence>
<sequence length="154" mass="17319">MRRRRAEEAPRRRLPRVKAATAEADAGGGGSEGSFVLGGGQFWEFWDAGLRWGGAAGGRYARLWRRPGERGFYTALGVPLAMIILDISVSPRLFYEMTDVIFKSKESIDLHLILTCRNMEHVEAFVMEQPLKLWAPESLAISQMMDSKLKSLVF</sequence>
<keyword evidence="4" id="KW-1185">Reference proteome</keyword>
<organism evidence="3 4">
    <name type="scientific">Asparagus officinalis</name>
    <name type="common">Garden asparagus</name>
    <dbReference type="NCBI Taxonomy" id="4686"/>
    <lineage>
        <taxon>Eukaryota</taxon>
        <taxon>Viridiplantae</taxon>
        <taxon>Streptophyta</taxon>
        <taxon>Embryophyta</taxon>
        <taxon>Tracheophyta</taxon>
        <taxon>Spermatophyta</taxon>
        <taxon>Magnoliopsida</taxon>
        <taxon>Liliopsida</taxon>
        <taxon>Asparagales</taxon>
        <taxon>Asparagaceae</taxon>
        <taxon>Asparagoideae</taxon>
        <taxon>Asparagus</taxon>
    </lineage>
</organism>
<dbReference type="EMBL" id="CM007383">
    <property type="protein sequence ID" value="ONK74437.1"/>
    <property type="molecule type" value="Genomic_DNA"/>
</dbReference>
<gene>
    <name evidence="3" type="ORF">A4U43_C03F6200</name>
</gene>
<protein>
    <submittedName>
        <fullName evidence="3">Uncharacterized protein</fullName>
    </submittedName>
</protein>
<feature type="region of interest" description="Disordered" evidence="1">
    <location>
        <begin position="1"/>
        <end position="29"/>
    </location>
</feature>
<keyword evidence="2" id="KW-0812">Transmembrane</keyword>
<dbReference type="Proteomes" id="UP000243459">
    <property type="component" value="Chromosome 3"/>
</dbReference>
<proteinExistence type="predicted"/>
<keyword evidence="2" id="KW-1133">Transmembrane helix</keyword>